<evidence type="ECO:0000313" key="2">
    <source>
        <dbReference type="EMBL" id="SDN22557.1"/>
    </source>
</evidence>
<protein>
    <submittedName>
        <fullName evidence="2">Fermentation-respiration switch protein FrsA, has esterase activity, DUF1100 family</fullName>
    </submittedName>
</protein>
<accession>A0A1G9ZN65</accession>
<name>A0A1G9ZN65_9ACTN</name>
<dbReference type="InterPro" id="IPR029058">
    <property type="entry name" value="AB_hydrolase_fold"/>
</dbReference>
<gene>
    <name evidence="2" type="ORF">SAMN05444921_1228</name>
</gene>
<dbReference type="InterPro" id="IPR051411">
    <property type="entry name" value="Polyketide_trans_af380"/>
</dbReference>
<evidence type="ECO:0000313" key="3">
    <source>
        <dbReference type="Proteomes" id="UP000199063"/>
    </source>
</evidence>
<dbReference type="PANTHER" id="PTHR47751:SF1">
    <property type="entry name" value="SUPERFAMILY HYDROLASE, PUTATIVE (AFU_ORTHOLOGUE AFUA_2G16580)-RELATED"/>
    <property type="match status" value="1"/>
</dbReference>
<sequence>MTLAFDASHQGQSGGEPRYLEDPATRVEDFRCAVDLLVTLDYVDEDRIGVVGVCGGGGYAATAAMTDRRIKALGTVVAANYGRIMREGNLTPHAAIETLEAIGRQRTAEARGAEPLITTYIPDSPEEREQVGVSDVDIVNAVDYYRTSRGQNPNSPNKLRFSGLQAALGFDAFHLAEVLLTQPLQVIVGDVPGAFGSYRDGWELFDRAGSDRKNIFVVEGASHYDLYDHRSTPPRRWRSSNPSSRTPCRPNAAPARPVSADGCQNDHPSPTRPGAAITAPGRPNRESMSPATSAGRADTSGPRPAARGSARHSVPVPGLLRAGSRAATCGFWVARLCRAGAVRGRWGPVPAGWGTGWCPLLRVRGGCRRRR</sequence>
<dbReference type="EMBL" id="FNHI01000022">
    <property type="protein sequence ID" value="SDN22557.1"/>
    <property type="molecule type" value="Genomic_DNA"/>
</dbReference>
<organism evidence="2 3">
    <name type="scientific">Streptomyces wuyuanensis</name>
    <dbReference type="NCBI Taxonomy" id="1196353"/>
    <lineage>
        <taxon>Bacteria</taxon>
        <taxon>Bacillati</taxon>
        <taxon>Actinomycetota</taxon>
        <taxon>Actinomycetes</taxon>
        <taxon>Kitasatosporales</taxon>
        <taxon>Streptomycetaceae</taxon>
        <taxon>Streptomyces</taxon>
    </lineage>
</organism>
<dbReference type="Gene3D" id="1.10.10.800">
    <property type="match status" value="1"/>
</dbReference>
<dbReference type="AlphaFoldDB" id="A0A1G9ZN65"/>
<dbReference type="SUPFAM" id="SSF53474">
    <property type="entry name" value="alpha/beta-Hydrolases"/>
    <property type="match status" value="1"/>
</dbReference>
<evidence type="ECO:0000256" key="1">
    <source>
        <dbReference type="SAM" id="MobiDB-lite"/>
    </source>
</evidence>
<feature type="region of interest" description="Disordered" evidence="1">
    <location>
        <begin position="1"/>
        <end position="22"/>
    </location>
</feature>
<dbReference type="STRING" id="1196353.SAMN05444921_1228"/>
<dbReference type="Gene3D" id="3.40.50.1820">
    <property type="entry name" value="alpha/beta hydrolase"/>
    <property type="match status" value="1"/>
</dbReference>
<proteinExistence type="predicted"/>
<dbReference type="Proteomes" id="UP000199063">
    <property type="component" value="Unassembled WGS sequence"/>
</dbReference>
<feature type="region of interest" description="Disordered" evidence="1">
    <location>
        <begin position="227"/>
        <end position="314"/>
    </location>
</feature>
<keyword evidence="3" id="KW-1185">Reference proteome</keyword>
<reference evidence="3" key="1">
    <citation type="submission" date="2016-10" db="EMBL/GenBank/DDBJ databases">
        <authorList>
            <person name="Varghese N."/>
            <person name="Submissions S."/>
        </authorList>
    </citation>
    <scope>NUCLEOTIDE SEQUENCE [LARGE SCALE GENOMIC DNA]</scope>
    <source>
        <strain evidence="3">CGMCC 4.7042</strain>
    </source>
</reference>
<dbReference type="PANTHER" id="PTHR47751">
    <property type="entry name" value="SUPERFAMILY HYDROLASE, PUTATIVE (AFU_ORTHOLOGUE AFUA_2G16580)-RELATED"/>
    <property type="match status" value="1"/>
</dbReference>